<evidence type="ECO:0000256" key="1">
    <source>
        <dbReference type="SAM" id="Phobius"/>
    </source>
</evidence>
<proteinExistence type="predicted"/>
<keyword evidence="1" id="KW-0472">Membrane</keyword>
<organism evidence="2">
    <name type="scientific">bioreactor metagenome</name>
    <dbReference type="NCBI Taxonomy" id="1076179"/>
    <lineage>
        <taxon>unclassified sequences</taxon>
        <taxon>metagenomes</taxon>
        <taxon>ecological metagenomes</taxon>
    </lineage>
</organism>
<name>A0A645HPF8_9ZZZZ</name>
<keyword evidence="1" id="KW-1133">Transmembrane helix</keyword>
<reference evidence="2" key="1">
    <citation type="submission" date="2019-08" db="EMBL/GenBank/DDBJ databases">
        <authorList>
            <person name="Kucharzyk K."/>
            <person name="Murdoch R.W."/>
            <person name="Higgins S."/>
            <person name="Loffler F."/>
        </authorList>
    </citation>
    <scope>NUCLEOTIDE SEQUENCE</scope>
</reference>
<gene>
    <name evidence="2" type="ORF">SDC9_184769</name>
</gene>
<comment type="caution">
    <text evidence="2">The sequence shown here is derived from an EMBL/GenBank/DDBJ whole genome shotgun (WGS) entry which is preliminary data.</text>
</comment>
<sequence>MDALKKLVGKSIVTAIATYSLLLVLFPVGWIVLIATVIVRLRAEKRPVEAKVLWADLEV</sequence>
<protein>
    <submittedName>
        <fullName evidence="2">Uncharacterized protein</fullName>
    </submittedName>
</protein>
<accession>A0A645HPF8</accession>
<dbReference type="AlphaFoldDB" id="A0A645HPF8"/>
<feature type="transmembrane region" description="Helical" evidence="1">
    <location>
        <begin position="12"/>
        <end position="39"/>
    </location>
</feature>
<keyword evidence="1" id="KW-0812">Transmembrane</keyword>
<evidence type="ECO:0000313" key="2">
    <source>
        <dbReference type="EMBL" id="MPN37253.1"/>
    </source>
</evidence>
<dbReference type="EMBL" id="VSSQ01091789">
    <property type="protein sequence ID" value="MPN37253.1"/>
    <property type="molecule type" value="Genomic_DNA"/>
</dbReference>